<dbReference type="GO" id="GO:0098542">
    <property type="term" value="P:defense response to other organism"/>
    <property type="evidence" value="ECO:0007669"/>
    <property type="project" value="TreeGrafter"/>
</dbReference>
<feature type="domain" description="Disease resistance R13L4/SHOC-2-like LRR" evidence="5">
    <location>
        <begin position="138"/>
        <end position="212"/>
    </location>
</feature>
<dbReference type="Pfam" id="PF23559">
    <property type="entry name" value="WHD_DRP"/>
    <property type="match status" value="1"/>
</dbReference>
<gene>
    <name evidence="6" type="ORF">CDL12_11316</name>
</gene>
<dbReference type="InterPro" id="IPR055414">
    <property type="entry name" value="LRR_R13L4/SHOC2-like"/>
</dbReference>
<dbReference type="InterPro" id="IPR032675">
    <property type="entry name" value="LRR_dom_sf"/>
</dbReference>
<accession>A0A2G9HET3</accession>
<evidence type="ECO:0000313" key="7">
    <source>
        <dbReference type="Proteomes" id="UP000231279"/>
    </source>
</evidence>
<name>A0A2G9HET3_9LAMI</name>
<dbReference type="InterPro" id="IPR058922">
    <property type="entry name" value="WHD_DRP"/>
</dbReference>
<dbReference type="PANTHER" id="PTHR23155">
    <property type="entry name" value="DISEASE RESISTANCE PROTEIN RP"/>
    <property type="match status" value="1"/>
</dbReference>
<keyword evidence="2" id="KW-0547">Nucleotide-binding</keyword>
<dbReference type="EMBL" id="NKXS01001969">
    <property type="protein sequence ID" value="PIN16035.1"/>
    <property type="molecule type" value="Genomic_DNA"/>
</dbReference>
<feature type="domain" description="Disease resistance protein winged helix" evidence="4">
    <location>
        <begin position="1"/>
        <end position="65"/>
    </location>
</feature>
<dbReference type="SUPFAM" id="SSF52047">
    <property type="entry name" value="RNI-like"/>
    <property type="match status" value="1"/>
</dbReference>
<dbReference type="Gene3D" id="3.80.10.10">
    <property type="entry name" value="Ribonuclease Inhibitor"/>
    <property type="match status" value="1"/>
</dbReference>
<comment type="caution">
    <text evidence="6">The sequence shown here is derived from an EMBL/GenBank/DDBJ whole genome shotgun (WGS) entry which is preliminary data.</text>
</comment>
<keyword evidence="7" id="KW-1185">Reference proteome</keyword>
<dbReference type="Pfam" id="PF23598">
    <property type="entry name" value="LRR_14"/>
    <property type="match status" value="1"/>
</dbReference>
<dbReference type="STRING" id="429701.A0A2G9HET3"/>
<protein>
    <submittedName>
        <fullName evidence="6">Uncharacterized protein</fullName>
    </submittedName>
</protein>
<dbReference type="Proteomes" id="UP000231279">
    <property type="component" value="Unassembled WGS sequence"/>
</dbReference>
<proteinExistence type="predicted"/>
<dbReference type="AlphaFoldDB" id="A0A2G9HET3"/>
<evidence type="ECO:0000256" key="3">
    <source>
        <dbReference type="ARBA" id="ARBA00022840"/>
    </source>
</evidence>
<dbReference type="OrthoDB" id="646178at2759"/>
<keyword evidence="1" id="KW-0677">Repeat</keyword>
<evidence type="ECO:0000256" key="1">
    <source>
        <dbReference type="ARBA" id="ARBA00022737"/>
    </source>
</evidence>
<evidence type="ECO:0000256" key="2">
    <source>
        <dbReference type="ARBA" id="ARBA00022741"/>
    </source>
</evidence>
<dbReference type="InterPro" id="IPR044974">
    <property type="entry name" value="Disease_R_plants"/>
</dbReference>
<organism evidence="6 7">
    <name type="scientific">Handroanthus impetiginosus</name>
    <dbReference type="NCBI Taxonomy" id="429701"/>
    <lineage>
        <taxon>Eukaryota</taxon>
        <taxon>Viridiplantae</taxon>
        <taxon>Streptophyta</taxon>
        <taxon>Embryophyta</taxon>
        <taxon>Tracheophyta</taxon>
        <taxon>Spermatophyta</taxon>
        <taxon>Magnoliopsida</taxon>
        <taxon>eudicotyledons</taxon>
        <taxon>Gunneridae</taxon>
        <taxon>Pentapetalae</taxon>
        <taxon>asterids</taxon>
        <taxon>lamiids</taxon>
        <taxon>Lamiales</taxon>
        <taxon>Bignoniaceae</taxon>
        <taxon>Crescentiina</taxon>
        <taxon>Tabebuia alliance</taxon>
        <taxon>Handroanthus</taxon>
    </lineage>
</organism>
<evidence type="ECO:0000313" key="6">
    <source>
        <dbReference type="EMBL" id="PIN16035.1"/>
    </source>
</evidence>
<keyword evidence="3" id="KW-0067">ATP-binding</keyword>
<sequence length="225" mass="25879">MAEGLIAIEEKGNNEILRDVAQRYLNELALRCMVQVRGDDISRRKFSTVYNKFTSCRLHDFMWNLCLSKGKGEGKIPSSINSTTANNINNIRRLAILGNSKVFEKYFQSHDLKLKTPPRSLLISPRDDGRMCIGRITNDFKKIKFLKTLKLEKCEFEGSKLPSEVGKLIHLRYLSFFESNVDELPFSVCYLPYLLTLDLRVRRRTTLPNALILDGLKELESCKVV</sequence>
<evidence type="ECO:0000259" key="4">
    <source>
        <dbReference type="Pfam" id="PF23559"/>
    </source>
</evidence>
<dbReference type="PANTHER" id="PTHR23155:SF1185">
    <property type="entry name" value="DISEASE RESISTANCE RPP8-LIKE PROTEIN 3-RELATED"/>
    <property type="match status" value="1"/>
</dbReference>
<evidence type="ECO:0000259" key="5">
    <source>
        <dbReference type="Pfam" id="PF23598"/>
    </source>
</evidence>
<reference evidence="7" key="1">
    <citation type="journal article" date="2018" name="Gigascience">
        <title>Genome assembly of the Pink Ipe (Handroanthus impetiginosus, Bignoniaceae), a highly valued, ecologically keystone Neotropical timber forest tree.</title>
        <authorList>
            <person name="Silva-Junior O.B."/>
            <person name="Grattapaglia D."/>
            <person name="Novaes E."/>
            <person name="Collevatti R.G."/>
        </authorList>
    </citation>
    <scope>NUCLEOTIDE SEQUENCE [LARGE SCALE GENOMIC DNA]</scope>
    <source>
        <strain evidence="7">cv. UFG-1</strain>
    </source>
</reference>